<dbReference type="InterPro" id="IPR051911">
    <property type="entry name" value="SDR_oxidoreductase"/>
</dbReference>
<dbReference type="GO" id="GO:0016491">
    <property type="term" value="F:oxidoreductase activity"/>
    <property type="evidence" value="ECO:0007669"/>
    <property type="project" value="UniProtKB-KW"/>
</dbReference>
<keyword evidence="5" id="KW-1185">Reference proteome</keyword>
<dbReference type="EMBL" id="MYFO01000070">
    <property type="protein sequence ID" value="TFE82736.1"/>
    <property type="molecule type" value="Genomic_DNA"/>
</dbReference>
<gene>
    <name evidence="4" type="ORF">B5M42_24555</name>
</gene>
<dbReference type="PANTHER" id="PTHR43976:SF16">
    <property type="entry name" value="SHORT-CHAIN DEHYDROGENASE_REDUCTASE FAMILY PROTEIN"/>
    <property type="match status" value="1"/>
</dbReference>
<dbReference type="FunFam" id="3.40.50.720:FF:000084">
    <property type="entry name" value="Short-chain dehydrogenase reductase"/>
    <property type="match status" value="1"/>
</dbReference>
<dbReference type="PROSITE" id="PS00061">
    <property type="entry name" value="ADH_SHORT"/>
    <property type="match status" value="1"/>
</dbReference>
<dbReference type="PRINTS" id="PR00081">
    <property type="entry name" value="GDHRDH"/>
</dbReference>
<evidence type="ECO:0000313" key="5">
    <source>
        <dbReference type="Proteomes" id="UP000298246"/>
    </source>
</evidence>
<reference evidence="4 5" key="1">
    <citation type="submission" date="2017-03" db="EMBL/GenBank/DDBJ databases">
        <title>Isolation of Levoglucosan Utilizing Bacteria.</title>
        <authorList>
            <person name="Arya A.S."/>
        </authorList>
    </citation>
    <scope>NUCLEOTIDE SEQUENCE [LARGE SCALE GENOMIC DNA]</scope>
    <source>
        <strain evidence="4 5">MEC069</strain>
    </source>
</reference>
<dbReference type="Proteomes" id="UP000298246">
    <property type="component" value="Unassembled WGS sequence"/>
</dbReference>
<dbReference type="RefSeq" id="WP_134757746.1">
    <property type="nucleotide sequence ID" value="NZ_MYFO02000015.1"/>
</dbReference>
<evidence type="ECO:0000313" key="4">
    <source>
        <dbReference type="EMBL" id="TFE82736.1"/>
    </source>
</evidence>
<dbReference type="InterPro" id="IPR002347">
    <property type="entry name" value="SDR_fam"/>
</dbReference>
<dbReference type="NCBIfam" id="NF005372">
    <property type="entry name" value="PRK06914.1"/>
    <property type="match status" value="1"/>
</dbReference>
<dbReference type="InterPro" id="IPR020904">
    <property type="entry name" value="Sc_DH/Rdtase_CS"/>
</dbReference>
<evidence type="ECO:0000256" key="2">
    <source>
        <dbReference type="ARBA" id="ARBA00023002"/>
    </source>
</evidence>
<dbReference type="OrthoDB" id="9775296at2"/>
<accession>A0A4Y8PPP2</accession>
<organism evidence="4 5">
    <name type="scientific">Paenibacillus athensensis</name>
    <dbReference type="NCBI Taxonomy" id="1967502"/>
    <lineage>
        <taxon>Bacteria</taxon>
        <taxon>Bacillati</taxon>
        <taxon>Bacillota</taxon>
        <taxon>Bacilli</taxon>
        <taxon>Bacillales</taxon>
        <taxon>Paenibacillaceae</taxon>
        <taxon>Paenibacillus</taxon>
    </lineage>
</organism>
<dbReference type="Gene3D" id="3.40.50.720">
    <property type="entry name" value="NAD(P)-binding Rossmann-like Domain"/>
    <property type="match status" value="1"/>
</dbReference>
<dbReference type="SUPFAM" id="SSF51735">
    <property type="entry name" value="NAD(P)-binding Rossmann-fold domains"/>
    <property type="match status" value="1"/>
</dbReference>
<name>A0A4Y8PPP2_9BACL</name>
<dbReference type="CDD" id="cd05374">
    <property type="entry name" value="17beta-HSD-like_SDR_c"/>
    <property type="match status" value="1"/>
</dbReference>
<dbReference type="AlphaFoldDB" id="A0A4Y8PPP2"/>
<dbReference type="InterPro" id="IPR036291">
    <property type="entry name" value="NAD(P)-bd_dom_sf"/>
</dbReference>
<evidence type="ECO:0000256" key="1">
    <source>
        <dbReference type="ARBA" id="ARBA00006484"/>
    </source>
</evidence>
<protein>
    <submittedName>
        <fullName evidence="4">Short-chain dehydrogenase</fullName>
    </submittedName>
</protein>
<evidence type="ECO:0000256" key="3">
    <source>
        <dbReference type="RuleBase" id="RU000363"/>
    </source>
</evidence>
<comment type="similarity">
    <text evidence="1 3">Belongs to the short-chain dehydrogenases/reductases (SDR) family.</text>
</comment>
<dbReference type="GO" id="GO:0008206">
    <property type="term" value="P:bile acid metabolic process"/>
    <property type="evidence" value="ECO:0007669"/>
    <property type="project" value="UniProtKB-ARBA"/>
</dbReference>
<keyword evidence="2" id="KW-0560">Oxidoreductase</keyword>
<dbReference type="PANTHER" id="PTHR43976">
    <property type="entry name" value="SHORT CHAIN DEHYDROGENASE"/>
    <property type="match status" value="1"/>
</dbReference>
<sequence length="284" mass="31344">MKENQPVALITGTSSGFGLLTAVELARHGYRVAATMRDLSRSTALLDAAQQAGVAENIHGVQLDVTDASSIQKAVQAVWETYGRIDVLVNNAGYALGGFTEEIDMDAWRQQLETNVFGTIAVTKAALPLMRAAGRGLVINISSVSGRFALPAFAPYATSKFAIEGFSEALRLEMRPFGVNVVLVEPGPYRTDIWEKGFAGFASRSDSPYKSRLEAILRYARRTAEASSDPAEVARLIARIAGHPRPKLRYPVGRKAALMLWLKERLPWRWIEAMLLRELKRQQR</sequence>
<dbReference type="Pfam" id="PF00106">
    <property type="entry name" value="adh_short"/>
    <property type="match status" value="1"/>
</dbReference>
<comment type="caution">
    <text evidence="4">The sequence shown here is derived from an EMBL/GenBank/DDBJ whole genome shotgun (WGS) entry which is preliminary data.</text>
</comment>
<dbReference type="PRINTS" id="PR00080">
    <property type="entry name" value="SDRFAMILY"/>
</dbReference>
<proteinExistence type="inferred from homology"/>